<dbReference type="Proteomes" id="UP000481153">
    <property type="component" value="Unassembled WGS sequence"/>
</dbReference>
<keyword evidence="3" id="KW-1185">Reference proteome</keyword>
<organism evidence="2 3">
    <name type="scientific">Aphanomyces euteiches</name>
    <dbReference type="NCBI Taxonomy" id="100861"/>
    <lineage>
        <taxon>Eukaryota</taxon>
        <taxon>Sar</taxon>
        <taxon>Stramenopiles</taxon>
        <taxon>Oomycota</taxon>
        <taxon>Saprolegniomycetes</taxon>
        <taxon>Saprolegniales</taxon>
        <taxon>Verrucalvaceae</taxon>
        <taxon>Aphanomyces</taxon>
    </lineage>
</organism>
<dbReference type="VEuPathDB" id="FungiDB:AeMF1_004268"/>
<reference evidence="2 3" key="1">
    <citation type="submission" date="2019-07" db="EMBL/GenBank/DDBJ databases">
        <title>Genomics analysis of Aphanomyces spp. identifies a new class of oomycete effector associated with host adaptation.</title>
        <authorList>
            <person name="Gaulin E."/>
        </authorList>
    </citation>
    <scope>NUCLEOTIDE SEQUENCE [LARGE SCALE GENOMIC DNA]</scope>
    <source>
        <strain evidence="2 3">ATCC 201684</strain>
    </source>
</reference>
<name>A0A6G0X5U3_9STRA</name>
<feature type="region of interest" description="Disordered" evidence="1">
    <location>
        <begin position="115"/>
        <end position="136"/>
    </location>
</feature>
<evidence type="ECO:0000313" key="3">
    <source>
        <dbReference type="Proteomes" id="UP000481153"/>
    </source>
</evidence>
<comment type="caution">
    <text evidence="2">The sequence shown here is derived from an EMBL/GenBank/DDBJ whole genome shotgun (WGS) entry which is preliminary data.</text>
</comment>
<sequence length="228" mass="25744">MDRDDILDDMSLSSDDEMLEDMINEMKEEVKKPTPAPQPRVARPVNTVARSNPQPPVNMPDLGQMMSQMMPMMSQMFGGGNMNRGASNRITRSMEDIVADHVPKDEVAQWVETIQRDEARQKNDHNPYSRNLSRSYRTKVDAMPTANLEASTLLQELLIEAVRNAKCKPSPSWDEAHLGIHRQLKDQGVGDIYARELRVLLKHRAVNNPDYAANPGRFPKITSHLATA</sequence>
<proteinExistence type="predicted"/>
<gene>
    <name evidence="2" type="ORF">Ae201684_008159</name>
</gene>
<evidence type="ECO:0000313" key="2">
    <source>
        <dbReference type="EMBL" id="KAF0735242.1"/>
    </source>
</evidence>
<accession>A0A6G0X5U3</accession>
<evidence type="ECO:0000256" key="1">
    <source>
        <dbReference type="SAM" id="MobiDB-lite"/>
    </source>
</evidence>
<dbReference type="AlphaFoldDB" id="A0A6G0X5U3"/>
<dbReference type="EMBL" id="VJMJ01000100">
    <property type="protein sequence ID" value="KAF0735242.1"/>
    <property type="molecule type" value="Genomic_DNA"/>
</dbReference>
<protein>
    <submittedName>
        <fullName evidence="2">Uncharacterized protein</fullName>
    </submittedName>
</protein>
<feature type="compositionally biased region" description="Basic and acidic residues" evidence="1">
    <location>
        <begin position="115"/>
        <end position="127"/>
    </location>
</feature>